<dbReference type="SMART" id="SM00331">
    <property type="entry name" value="PP2C_SIG"/>
    <property type="match status" value="1"/>
</dbReference>
<proteinExistence type="predicted"/>
<dbReference type="Pfam" id="PF13672">
    <property type="entry name" value="PP2C_2"/>
    <property type="match status" value="1"/>
</dbReference>
<feature type="region of interest" description="Disordered" evidence="1">
    <location>
        <begin position="268"/>
        <end position="291"/>
    </location>
</feature>
<dbReference type="InterPro" id="IPR015655">
    <property type="entry name" value="PP2C"/>
</dbReference>
<dbReference type="InterPro" id="IPR036457">
    <property type="entry name" value="PPM-type-like_dom_sf"/>
</dbReference>
<reference evidence="3" key="1">
    <citation type="submission" date="2018-05" db="EMBL/GenBank/DDBJ databases">
        <authorList>
            <person name="Lanie J.A."/>
            <person name="Ng W.-L."/>
            <person name="Kazmierczak K.M."/>
            <person name="Andrzejewski T.M."/>
            <person name="Davidsen T.M."/>
            <person name="Wayne K.J."/>
            <person name="Tettelin H."/>
            <person name="Glass J.I."/>
            <person name="Rusch D."/>
            <person name="Podicherti R."/>
            <person name="Tsui H.-C.T."/>
            <person name="Winkler M.E."/>
        </authorList>
    </citation>
    <scope>NUCLEOTIDE SEQUENCE</scope>
</reference>
<dbReference type="CDD" id="cd00143">
    <property type="entry name" value="PP2Cc"/>
    <property type="match status" value="1"/>
</dbReference>
<evidence type="ECO:0000313" key="3">
    <source>
        <dbReference type="EMBL" id="SUZ81417.1"/>
    </source>
</evidence>
<gene>
    <name evidence="3" type="ORF">METZ01_LOCUS34271</name>
</gene>
<name>A0A381QUF1_9ZZZZ</name>
<evidence type="ECO:0000256" key="1">
    <source>
        <dbReference type="SAM" id="MobiDB-lite"/>
    </source>
</evidence>
<feature type="domain" description="PPM-type phosphatase" evidence="2">
    <location>
        <begin position="30"/>
        <end position="261"/>
    </location>
</feature>
<dbReference type="SUPFAM" id="SSF81606">
    <property type="entry name" value="PP2C-like"/>
    <property type="match status" value="1"/>
</dbReference>
<dbReference type="GO" id="GO:0004722">
    <property type="term" value="F:protein serine/threonine phosphatase activity"/>
    <property type="evidence" value="ECO:0007669"/>
    <property type="project" value="InterPro"/>
</dbReference>
<accession>A0A381QUF1</accession>
<dbReference type="PROSITE" id="PS51746">
    <property type="entry name" value="PPM_2"/>
    <property type="match status" value="1"/>
</dbReference>
<evidence type="ECO:0000259" key="2">
    <source>
        <dbReference type="PROSITE" id="PS51746"/>
    </source>
</evidence>
<protein>
    <recommendedName>
        <fullName evidence="2">PPM-type phosphatase domain-containing protein</fullName>
    </recommendedName>
</protein>
<organism evidence="3">
    <name type="scientific">marine metagenome</name>
    <dbReference type="NCBI Taxonomy" id="408172"/>
    <lineage>
        <taxon>unclassified sequences</taxon>
        <taxon>metagenomes</taxon>
        <taxon>ecological metagenomes</taxon>
    </lineage>
</organism>
<dbReference type="EMBL" id="UINC01001467">
    <property type="protein sequence ID" value="SUZ81417.1"/>
    <property type="molecule type" value="Genomic_DNA"/>
</dbReference>
<sequence>MPRIRGAVRVTGKAVIASRRTPRDRSVRLDAGTATHTGRIRTSNQDAVGSVDDLFVVADGMGGHRGGEVASAEAVAAMLAGFDRRDRAGLVEVVRSANRTILERAALEPNLSGMGTTLCALAVVNSASGDEALAVANIGDSRVYRYAVGELTQVSDDHSLVADLVRAGEISAEEAARHPQRNILTRALGIEADPVIDSWELEPVLGDRYLLCSDGLFNELDDDRLAEALAVGSVQEVADRLVDEAVDNGGHDNVTVLVAEVVGGPEARDAGRSAIPAARSERSSRGSEGIDEGPDVLRTGLAMAAFVVATVVLVLGLYAHQGWFIGSDDGDVAVFRGRPSGLLWFEPTLVEGGDLRVAGLDGPTRIAVDETIVVGSLDEARRLIEGFRAGVGTGSGENA</sequence>
<dbReference type="InterPro" id="IPR001932">
    <property type="entry name" value="PPM-type_phosphatase-like_dom"/>
</dbReference>
<dbReference type="Gene3D" id="3.60.40.10">
    <property type="entry name" value="PPM-type phosphatase domain"/>
    <property type="match status" value="1"/>
</dbReference>
<dbReference type="AlphaFoldDB" id="A0A381QUF1"/>
<dbReference type="SMART" id="SM00332">
    <property type="entry name" value="PP2Cc"/>
    <property type="match status" value="1"/>
</dbReference>
<dbReference type="PANTHER" id="PTHR13832">
    <property type="entry name" value="PROTEIN PHOSPHATASE 2C"/>
    <property type="match status" value="1"/>
</dbReference>
<dbReference type="PANTHER" id="PTHR13832:SF827">
    <property type="entry name" value="PROTEIN PHOSPHATASE 1L"/>
    <property type="match status" value="1"/>
</dbReference>